<evidence type="ECO:0000313" key="2">
    <source>
        <dbReference type="Proteomes" id="UP000186601"/>
    </source>
</evidence>
<gene>
    <name evidence="1" type="ORF">PHLCEN_2v7292</name>
</gene>
<accession>A0A2R6NXL3</accession>
<dbReference type="OrthoDB" id="2735536at2759"/>
<dbReference type="EMBL" id="MLYV02000726">
    <property type="protein sequence ID" value="PSR78757.1"/>
    <property type="molecule type" value="Genomic_DNA"/>
</dbReference>
<dbReference type="Gene3D" id="3.40.50.720">
    <property type="entry name" value="NAD(P)-binding Rossmann-like Domain"/>
    <property type="match status" value="1"/>
</dbReference>
<reference evidence="1 2" key="1">
    <citation type="submission" date="2018-02" db="EMBL/GenBank/DDBJ databases">
        <title>Genome sequence of the basidiomycete white-rot fungus Phlebia centrifuga.</title>
        <authorList>
            <person name="Granchi Z."/>
            <person name="Peng M."/>
            <person name="de Vries R.P."/>
            <person name="Hilden K."/>
            <person name="Makela M.R."/>
            <person name="Grigoriev I."/>
            <person name="Riley R."/>
        </authorList>
    </citation>
    <scope>NUCLEOTIDE SEQUENCE [LARGE SCALE GENOMIC DNA]</scope>
    <source>
        <strain evidence="1 2">FBCC195</strain>
    </source>
</reference>
<dbReference type="Proteomes" id="UP000186601">
    <property type="component" value="Unassembled WGS sequence"/>
</dbReference>
<dbReference type="STRING" id="98765.A0A2R6NXL3"/>
<comment type="caution">
    <text evidence="1">The sequence shown here is derived from an EMBL/GenBank/DDBJ whole genome shotgun (WGS) entry which is preliminary data.</text>
</comment>
<dbReference type="AlphaFoldDB" id="A0A2R6NXL3"/>
<sequence>MAAVTDLRTRIAQGGMVSDKDWNPLTKDQALSPGASEYVVYAVEKTLAERAVWNFIDKHPHVELTTYANISALSTNSILYDLIRPDGPLPRSPGWVDVRDVAKALVVALRAPPASEVGRKRIIMGGEWFSPMEYLAEVRPELKDRLSEEVKRAGPVPKSIIDNTRAKEILGMEVTPWKCTLVEAIDDIVRLEKEWTSKDHSTIIGALPTITSAPHLLRSSVFMNL</sequence>
<keyword evidence="2" id="KW-1185">Reference proteome</keyword>
<protein>
    <recommendedName>
        <fullName evidence="3">Thioester reductase (TE) domain-containing protein</fullName>
    </recommendedName>
</protein>
<evidence type="ECO:0000313" key="1">
    <source>
        <dbReference type="EMBL" id="PSR78757.1"/>
    </source>
</evidence>
<proteinExistence type="predicted"/>
<organism evidence="1 2">
    <name type="scientific">Hermanssonia centrifuga</name>
    <dbReference type="NCBI Taxonomy" id="98765"/>
    <lineage>
        <taxon>Eukaryota</taxon>
        <taxon>Fungi</taxon>
        <taxon>Dikarya</taxon>
        <taxon>Basidiomycota</taxon>
        <taxon>Agaricomycotina</taxon>
        <taxon>Agaricomycetes</taxon>
        <taxon>Polyporales</taxon>
        <taxon>Meruliaceae</taxon>
        <taxon>Hermanssonia</taxon>
    </lineage>
</organism>
<dbReference type="InterPro" id="IPR036291">
    <property type="entry name" value="NAD(P)-bd_dom_sf"/>
</dbReference>
<dbReference type="SUPFAM" id="SSF51735">
    <property type="entry name" value="NAD(P)-binding Rossmann-fold domains"/>
    <property type="match status" value="1"/>
</dbReference>
<evidence type="ECO:0008006" key="3">
    <source>
        <dbReference type="Google" id="ProtNLM"/>
    </source>
</evidence>
<name>A0A2R6NXL3_9APHY</name>